<dbReference type="InterPro" id="IPR003879">
    <property type="entry name" value="Butyrophylin_SPRY"/>
</dbReference>
<name>A0A3Q2DKF9_CYPVA</name>
<evidence type="ECO:0000313" key="3">
    <source>
        <dbReference type="Ensembl" id="ENSCVAP00000019848.1"/>
    </source>
</evidence>
<dbReference type="InterPro" id="IPR001870">
    <property type="entry name" value="B30.2/SPRY"/>
</dbReference>
<protein>
    <submittedName>
        <fullName evidence="3">Nuclear factor 7, ovary-like</fullName>
    </submittedName>
</protein>
<proteinExistence type="predicted"/>
<dbReference type="Pfam" id="PF00622">
    <property type="entry name" value="SPRY"/>
    <property type="match status" value="1"/>
</dbReference>
<dbReference type="Gene3D" id="2.60.120.920">
    <property type="match status" value="1"/>
</dbReference>
<dbReference type="InterPro" id="IPR006574">
    <property type="entry name" value="PRY"/>
</dbReference>
<dbReference type="InterPro" id="IPR013320">
    <property type="entry name" value="ConA-like_dom_sf"/>
</dbReference>
<keyword evidence="1" id="KW-0175">Coiled coil</keyword>
<dbReference type="FunFam" id="2.60.120.920:FF:000004">
    <property type="entry name" value="Butyrophilin subfamily 1 member A1"/>
    <property type="match status" value="1"/>
</dbReference>
<dbReference type="OMA" id="KSCAMEQ"/>
<dbReference type="PROSITE" id="PS50188">
    <property type="entry name" value="B302_SPRY"/>
    <property type="match status" value="1"/>
</dbReference>
<dbReference type="InterPro" id="IPR003877">
    <property type="entry name" value="SPRY_dom"/>
</dbReference>
<keyword evidence="4" id="KW-1185">Reference proteome</keyword>
<dbReference type="AlphaFoldDB" id="A0A3Q2DKF9"/>
<dbReference type="CDD" id="cd12893">
    <property type="entry name" value="SPRY_PRY_TRIM35"/>
    <property type="match status" value="1"/>
</dbReference>
<evidence type="ECO:0000313" key="4">
    <source>
        <dbReference type="Proteomes" id="UP000265020"/>
    </source>
</evidence>
<dbReference type="Ensembl" id="ENSCVAT00000029115.1">
    <property type="protein sequence ID" value="ENSCVAP00000019848.1"/>
    <property type="gene ID" value="ENSCVAG00000023290.1"/>
</dbReference>
<dbReference type="SMART" id="SM00589">
    <property type="entry name" value="PRY"/>
    <property type="match status" value="1"/>
</dbReference>
<dbReference type="Proteomes" id="UP000265020">
    <property type="component" value="Unassembled WGS sequence"/>
</dbReference>
<evidence type="ECO:0000259" key="2">
    <source>
        <dbReference type="PROSITE" id="PS50188"/>
    </source>
</evidence>
<dbReference type="Pfam" id="PF13765">
    <property type="entry name" value="PRY"/>
    <property type="match status" value="1"/>
</dbReference>
<dbReference type="InterPro" id="IPR050143">
    <property type="entry name" value="TRIM/RBCC"/>
</dbReference>
<reference evidence="3" key="1">
    <citation type="submission" date="2025-08" db="UniProtKB">
        <authorList>
            <consortium name="Ensembl"/>
        </authorList>
    </citation>
    <scope>IDENTIFICATION</scope>
</reference>
<organism evidence="3 4">
    <name type="scientific">Cyprinodon variegatus</name>
    <name type="common">Sheepshead minnow</name>
    <dbReference type="NCBI Taxonomy" id="28743"/>
    <lineage>
        <taxon>Eukaryota</taxon>
        <taxon>Metazoa</taxon>
        <taxon>Chordata</taxon>
        <taxon>Craniata</taxon>
        <taxon>Vertebrata</taxon>
        <taxon>Euteleostomi</taxon>
        <taxon>Actinopterygii</taxon>
        <taxon>Neopterygii</taxon>
        <taxon>Teleostei</taxon>
        <taxon>Neoteleostei</taxon>
        <taxon>Acanthomorphata</taxon>
        <taxon>Ovalentaria</taxon>
        <taxon>Atherinomorphae</taxon>
        <taxon>Cyprinodontiformes</taxon>
        <taxon>Cyprinodontidae</taxon>
        <taxon>Cyprinodon</taxon>
    </lineage>
</organism>
<reference evidence="3" key="2">
    <citation type="submission" date="2025-09" db="UniProtKB">
        <authorList>
            <consortium name="Ensembl"/>
        </authorList>
    </citation>
    <scope>IDENTIFICATION</scope>
</reference>
<dbReference type="SUPFAM" id="SSF49899">
    <property type="entry name" value="Concanavalin A-like lectins/glucanases"/>
    <property type="match status" value="1"/>
</dbReference>
<dbReference type="InterPro" id="IPR043136">
    <property type="entry name" value="B30.2/SPRY_sf"/>
</dbReference>
<dbReference type="PRINTS" id="PR01407">
    <property type="entry name" value="BUTYPHLNCDUF"/>
</dbReference>
<accession>A0A3Q2DKF9</accession>
<dbReference type="SMART" id="SM00449">
    <property type="entry name" value="SPRY"/>
    <property type="match status" value="1"/>
</dbReference>
<feature type="coiled-coil region" evidence="1">
    <location>
        <begin position="43"/>
        <end position="70"/>
    </location>
</feature>
<sequence>MEMRQIVERFEKLYQFLADEEEARLTELMEEEKQKSCAMEQMLTALSIEIEALSETVKITEEELEAEDITFLHKYRTAMQRVQHCPLLEDPQLPSGALIDQAKHLGNLAFNVWSNMKDVISYSPVVLDPNTAHPALILSEDLVSVRREDKMELPDNPERFDFYNSVLSSEGFDSGTQSWDVEVGDSSYWGLGVMAESVQRKGNVTSGLWAIHLCKGKYTSWSPMGSSTYLNIQGDLRRVRVHLDWKRGKLYFSDLDTNSYIHIFTHTFTEKLLPIFNPAEEMKILPMKLSVSKWKV</sequence>
<dbReference type="GeneTree" id="ENSGT00970000193381"/>
<feature type="domain" description="B30.2/SPRY" evidence="2">
    <location>
        <begin position="105"/>
        <end position="294"/>
    </location>
</feature>
<evidence type="ECO:0000256" key="1">
    <source>
        <dbReference type="SAM" id="Coils"/>
    </source>
</evidence>
<dbReference type="PANTHER" id="PTHR24103">
    <property type="entry name" value="E3 UBIQUITIN-PROTEIN LIGASE TRIM"/>
    <property type="match status" value="1"/>
</dbReference>